<dbReference type="AlphaFoldDB" id="A0A1A9VBR7"/>
<feature type="chain" id="PRO_5008399237" evidence="2">
    <location>
        <begin position="22"/>
        <end position="212"/>
    </location>
</feature>
<dbReference type="VEuPathDB" id="VectorBase:GAUT032194"/>
<proteinExistence type="predicted"/>
<accession>A0A1A9VBR7</accession>
<feature type="signal peptide" evidence="2">
    <location>
        <begin position="1"/>
        <end position="21"/>
    </location>
</feature>
<organism evidence="3 4">
    <name type="scientific">Glossina austeni</name>
    <name type="common">Savannah tsetse fly</name>
    <dbReference type="NCBI Taxonomy" id="7395"/>
    <lineage>
        <taxon>Eukaryota</taxon>
        <taxon>Metazoa</taxon>
        <taxon>Ecdysozoa</taxon>
        <taxon>Arthropoda</taxon>
        <taxon>Hexapoda</taxon>
        <taxon>Insecta</taxon>
        <taxon>Pterygota</taxon>
        <taxon>Neoptera</taxon>
        <taxon>Endopterygota</taxon>
        <taxon>Diptera</taxon>
        <taxon>Brachycera</taxon>
        <taxon>Muscomorpha</taxon>
        <taxon>Hippoboscoidea</taxon>
        <taxon>Glossinidae</taxon>
        <taxon>Glossina</taxon>
    </lineage>
</organism>
<dbReference type="Proteomes" id="UP000078200">
    <property type="component" value="Unassembled WGS sequence"/>
</dbReference>
<protein>
    <submittedName>
        <fullName evidence="3">Uncharacterized protein</fullName>
    </submittedName>
</protein>
<name>A0A1A9VBR7_GLOAU</name>
<reference evidence="3" key="1">
    <citation type="submission" date="2020-05" db="UniProtKB">
        <authorList>
            <consortium name="EnsemblMetazoa"/>
        </authorList>
    </citation>
    <scope>IDENTIFICATION</scope>
    <source>
        <strain evidence="3">TTRI</strain>
    </source>
</reference>
<evidence type="ECO:0000313" key="4">
    <source>
        <dbReference type="Proteomes" id="UP000078200"/>
    </source>
</evidence>
<keyword evidence="1" id="KW-0175">Coiled coil</keyword>
<dbReference type="EnsemblMetazoa" id="GAUT032194-RA">
    <property type="protein sequence ID" value="GAUT032194-PA"/>
    <property type="gene ID" value="GAUT032194"/>
</dbReference>
<keyword evidence="2" id="KW-0732">Signal</keyword>
<evidence type="ECO:0000313" key="3">
    <source>
        <dbReference type="EnsemblMetazoa" id="GAUT032194-PA"/>
    </source>
</evidence>
<sequence length="212" mass="25530">MKIYFINCLLILILTVQNCFSIPVPDTDGTDKEQLNVHNKLFELTLNKFVAFNVDLGKVCNDYRSKTVKELEKNNDLKDKELMEREHEKYLKTLEKLEEATTTDDKLMQIAKLQREIISSAKHLEDPDADEETKKLIEKYHVTEFLEKLYAFYFEFYEGFENAFNEYISELNETQKEEQKELLDWFKHFDEETKWVTKTEKFMEFFSIFYDE</sequence>
<feature type="coiled-coil region" evidence="1">
    <location>
        <begin position="68"/>
        <end position="100"/>
    </location>
</feature>
<evidence type="ECO:0000256" key="1">
    <source>
        <dbReference type="SAM" id="Coils"/>
    </source>
</evidence>
<evidence type="ECO:0000256" key="2">
    <source>
        <dbReference type="SAM" id="SignalP"/>
    </source>
</evidence>
<keyword evidence="4" id="KW-1185">Reference proteome</keyword>